<dbReference type="AlphaFoldDB" id="A0A7R9JGM7"/>
<protein>
    <submittedName>
        <fullName evidence="1">(California timema) hypothetical protein</fullName>
    </submittedName>
</protein>
<dbReference type="EMBL" id="OE188122">
    <property type="protein sequence ID" value="CAD7578615.1"/>
    <property type="molecule type" value="Genomic_DNA"/>
</dbReference>
<proteinExistence type="predicted"/>
<name>A0A7R9JGM7_TIMCA</name>
<gene>
    <name evidence="1" type="ORF">TCMB3V08_LOCUS11153</name>
</gene>
<accession>A0A7R9JGM7</accession>
<reference evidence="1" key="1">
    <citation type="submission" date="2020-11" db="EMBL/GenBank/DDBJ databases">
        <authorList>
            <person name="Tran Van P."/>
        </authorList>
    </citation>
    <scope>NUCLEOTIDE SEQUENCE</scope>
</reference>
<sequence>MIHLTDIRTSISPSSAVELNTTSALSNYTTDAGKCCERTELFHNLITFILVEKRIMRRVTTEEIITRYNYDNNKKPTTHKGKKVLLSREPKLIENTKKSLFIQGRKTTPLITNCLKDLVRRLICTGAMPPHTIMSGIGKVELEEVNPHLRGGRVENHLGPPPPPVHPTKIQTSISPSSAVELNTTSALANYTTEAGSIRRFEKQGHQDTSIHFNISVFSPVKLSKVPSVGIYPSVKTCRMTSSQTRAVKLPAPT</sequence>
<organism evidence="1">
    <name type="scientific">Timema californicum</name>
    <name type="common">California timema</name>
    <name type="synonym">Walking stick</name>
    <dbReference type="NCBI Taxonomy" id="61474"/>
    <lineage>
        <taxon>Eukaryota</taxon>
        <taxon>Metazoa</taxon>
        <taxon>Ecdysozoa</taxon>
        <taxon>Arthropoda</taxon>
        <taxon>Hexapoda</taxon>
        <taxon>Insecta</taxon>
        <taxon>Pterygota</taxon>
        <taxon>Neoptera</taxon>
        <taxon>Polyneoptera</taxon>
        <taxon>Phasmatodea</taxon>
        <taxon>Timematodea</taxon>
        <taxon>Timematoidea</taxon>
        <taxon>Timematidae</taxon>
        <taxon>Timema</taxon>
    </lineage>
</organism>
<evidence type="ECO:0000313" key="1">
    <source>
        <dbReference type="EMBL" id="CAD7578615.1"/>
    </source>
</evidence>